<evidence type="ECO:0000256" key="3">
    <source>
        <dbReference type="ARBA" id="ARBA00022448"/>
    </source>
</evidence>
<evidence type="ECO:0000313" key="9">
    <source>
        <dbReference type="Proteomes" id="UP000269374"/>
    </source>
</evidence>
<feature type="chain" id="PRO_5038662863" evidence="6">
    <location>
        <begin position="30"/>
        <end position="548"/>
    </location>
</feature>
<keyword evidence="5" id="KW-0571">Peptide transport</keyword>
<sequence>MKKYRVVVISTLSLSAAILLSACGNQNTASGTSRNVQYSLSSDILTLDSSLAADATSINTLLNVESGLVRFDKNANVVNDLAKSISISKDGLTYNVTLRSGLKWSNGDKLTAQDFVYGWQRTVDPKTASEYASALYPVKNAEAINLGKAPASDLGIKAIDDTHLVITLATPTPYFEKLMTEQAFYPLNQKFVEKQGKAYGTTSDKTLYDGPYKFAKGSKGWTGTNKTYSLVKNPNFYDAKEVKVPGVTYQIISNTTTAAELYKQGKLDLAVLDTPELVSSNKNTKGYKVLASPRVDALEFNQSGKVPALSNLKIREAINLATNRQGLLDTAAPYYSINKTITPNGLDVAPNGEDFAKYAAQPYTYDATKAATLFKAGLKELGKSSLTLSLEGDSDDAFHKAAVDYLKQDLETALPGLTINEVLVPKAQRLKDAQNNNFQIIVSSWGADYNEPSDFLTSFVSSSPMNDGRFNNPAYDKAMKAASTTPDITQPDKLYADYKAAEKALYAQANVDPLDTHATPILMNPKLKGVSSVNSGLIYDLRNASFTK</sequence>
<dbReference type="KEGG" id="lact:D7I46_00035"/>
<dbReference type="SUPFAM" id="SSF53850">
    <property type="entry name" value="Periplasmic binding protein-like II"/>
    <property type="match status" value="1"/>
</dbReference>
<dbReference type="GO" id="GO:0042597">
    <property type="term" value="C:periplasmic space"/>
    <property type="evidence" value="ECO:0007669"/>
    <property type="project" value="UniProtKB-ARBA"/>
</dbReference>
<reference evidence="8 9" key="1">
    <citation type="submission" date="2018-09" db="EMBL/GenBank/DDBJ databases">
        <title>Genome sequencing of strain 1JSPR-7.</title>
        <authorList>
            <person name="Heo J."/>
            <person name="Kim S.-J."/>
            <person name="Kwon S.-W."/>
        </authorList>
    </citation>
    <scope>NUCLEOTIDE SEQUENCE [LARGE SCALE GENOMIC DNA]</scope>
    <source>
        <strain evidence="8 9">1JSPR-7</strain>
    </source>
</reference>
<dbReference type="FunFam" id="3.90.76.10:FF:000001">
    <property type="entry name" value="Oligopeptide ABC transporter substrate-binding protein"/>
    <property type="match status" value="1"/>
</dbReference>
<dbReference type="Proteomes" id="UP000269374">
    <property type="component" value="Chromosome"/>
</dbReference>
<dbReference type="Gene3D" id="3.90.76.10">
    <property type="entry name" value="Dipeptide-binding Protein, Domain 1"/>
    <property type="match status" value="1"/>
</dbReference>
<comment type="subcellular location">
    <subcellularLocation>
        <location evidence="1">Cell envelope</location>
    </subcellularLocation>
</comment>
<dbReference type="PROSITE" id="PS51257">
    <property type="entry name" value="PROKAR_LIPOPROTEIN"/>
    <property type="match status" value="1"/>
</dbReference>
<dbReference type="Gene3D" id="3.40.190.10">
    <property type="entry name" value="Periplasmic binding protein-like II"/>
    <property type="match status" value="1"/>
</dbReference>
<evidence type="ECO:0000256" key="4">
    <source>
        <dbReference type="ARBA" id="ARBA00022729"/>
    </source>
</evidence>
<evidence type="ECO:0000256" key="6">
    <source>
        <dbReference type="SAM" id="SignalP"/>
    </source>
</evidence>
<evidence type="ECO:0000256" key="1">
    <source>
        <dbReference type="ARBA" id="ARBA00004196"/>
    </source>
</evidence>
<name>A0A387BB67_9LACT</name>
<evidence type="ECO:0000256" key="2">
    <source>
        <dbReference type="ARBA" id="ARBA00005695"/>
    </source>
</evidence>
<dbReference type="Pfam" id="PF00496">
    <property type="entry name" value="SBP_bac_5"/>
    <property type="match status" value="1"/>
</dbReference>
<dbReference type="RefSeq" id="WP_120771027.1">
    <property type="nucleotide sequence ID" value="NZ_CP032627.1"/>
</dbReference>
<protein>
    <submittedName>
        <fullName evidence="8">Peptide ABC transporter substrate-binding protein</fullName>
    </submittedName>
</protein>
<dbReference type="AlphaFoldDB" id="A0A387BB67"/>
<dbReference type="GO" id="GO:0030313">
    <property type="term" value="C:cell envelope"/>
    <property type="evidence" value="ECO:0007669"/>
    <property type="project" value="UniProtKB-SubCell"/>
</dbReference>
<feature type="signal peptide" evidence="6">
    <location>
        <begin position="1"/>
        <end position="29"/>
    </location>
</feature>
<dbReference type="GO" id="GO:0043190">
    <property type="term" value="C:ATP-binding cassette (ABC) transporter complex"/>
    <property type="evidence" value="ECO:0007669"/>
    <property type="project" value="InterPro"/>
</dbReference>
<comment type="similarity">
    <text evidence="2">Belongs to the bacterial solute-binding protein 5 family.</text>
</comment>
<dbReference type="Gene3D" id="3.10.105.10">
    <property type="entry name" value="Dipeptide-binding Protein, Domain 3"/>
    <property type="match status" value="1"/>
</dbReference>
<keyword evidence="3" id="KW-0813">Transport</keyword>
<accession>A0A387BB67</accession>
<feature type="domain" description="Solute-binding protein family 5" evidence="7">
    <location>
        <begin position="77"/>
        <end position="466"/>
    </location>
</feature>
<dbReference type="PANTHER" id="PTHR30290">
    <property type="entry name" value="PERIPLASMIC BINDING COMPONENT OF ABC TRANSPORTER"/>
    <property type="match status" value="1"/>
</dbReference>
<organism evidence="8 9">
    <name type="scientific">Lactococcus allomyrinae</name>
    <dbReference type="NCBI Taxonomy" id="2419773"/>
    <lineage>
        <taxon>Bacteria</taxon>
        <taxon>Bacillati</taxon>
        <taxon>Bacillota</taxon>
        <taxon>Bacilli</taxon>
        <taxon>Lactobacillales</taxon>
        <taxon>Streptococcaceae</taxon>
        <taxon>Lactococcus</taxon>
    </lineage>
</organism>
<evidence type="ECO:0000256" key="5">
    <source>
        <dbReference type="ARBA" id="ARBA00022856"/>
    </source>
</evidence>
<proteinExistence type="inferred from homology"/>
<dbReference type="CDD" id="cd08504">
    <property type="entry name" value="PBP2_OppA"/>
    <property type="match status" value="1"/>
</dbReference>
<dbReference type="OrthoDB" id="403896at2"/>
<dbReference type="GO" id="GO:0015833">
    <property type="term" value="P:peptide transport"/>
    <property type="evidence" value="ECO:0007669"/>
    <property type="project" value="UniProtKB-KW"/>
</dbReference>
<keyword evidence="4 6" id="KW-0732">Signal</keyword>
<dbReference type="EMBL" id="CP032627">
    <property type="protein sequence ID" value="AYF99637.1"/>
    <property type="molecule type" value="Genomic_DNA"/>
</dbReference>
<dbReference type="InterPro" id="IPR039424">
    <property type="entry name" value="SBP_5"/>
</dbReference>
<keyword evidence="5" id="KW-0653">Protein transport</keyword>
<dbReference type="InterPro" id="IPR030678">
    <property type="entry name" value="Peptide/Ni-bd"/>
</dbReference>
<evidence type="ECO:0000313" key="8">
    <source>
        <dbReference type="EMBL" id="AYF99637.1"/>
    </source>
</evidence>
<evidence type="ECO:0000259" key="7">
    <source>
        <dbReference type="Pfam" id="PF00496"/>
    </source>
</evidence>
<dbReference type="PANTHER" id="PTHR30290:SF10">
    <property type="entry name" value="PERIPLASMIC OLIGOPEPTIDE-BINDING PROTEIN-RELATED"/>
    <property type="match status" value="1"/>
</dbReference>
<dbReference type="GO" id="GO:1904680">
    <property type="term" value="F:peptide transmembrane transporter activity"/>
    <property type="evidence" value="ECO:0007669"/>
    <property type="project" value="TreeGrafter"/>
</dbReference>
<keyword evidence="9" id="KW-1185">Reference proteome</keyword>
<dbReference type="InterPro" id="IPR000914">
    <property type="entry name" value="SBP_5_dom"/>
</dbReference>
<dbReference type="PIRSF" id="PIRSF002741">
    <property type="entry name" value="MppA"/>
    <property type="match status" value="1"/>
</dbReference>
<gene>
    <name evidence="8" type="ORF">D7I46_00035</name>
</gene>